<dbReference type="GO" id="GO:0032259">
    <property type="term" value="P:methylation"/>
    <property type="evidence" value="ECO:0007669"/>
    <property type="project" value="UniProtKB-KW"/>
</dbReference>
<dbReference type="PANTHER" id="PTHR42912:SF96">
    <property type="entry name" value="METHYLTRANSFERASE DOMAIN-CONTAINING PROTEIN"/>
    <property type="match status" value="1"/>
</dbReference>
<dbReference type="EMBL" id="MU070525">
    <property type="protein sequence ID" value="KAF5827345.1"/>
    <property type="molecule type" value="Genomic_DNA"/>
</dbReference>
<evidence type="ECO:0000259" key="2">
    <source>
        <dbReference type="Pfam" id="PF08241"/>
    </source>
</evidence>
<evidence type="ECO:0000313" key="3">
    <source>
        <dbReference type="EMBL" id="KAF5827345.1"/>
    </source>
</evidence>
<feature type="domain" description="Methyltransferase type 11" evidence="2">
    <location>
        <begin position="147"/>
        <end position="250"/>
    </location>
</feature>
<dbReference type="InterPro" id="IPR013216">
    <property type="entry name" value="Methyltransf_11"/>
</dbReference>
<evidence type="ECO:0000313" key="4">
    <source>
        <dbReference type="Proteomes" id="UP000815325"/>
    </source>
</evidence>
<dbReference type="SUPFAM" id="SSF53335">
    <property type="entry name" value="S-adenosyl-L-methionine-dependent methyltransferases"/>
    <property type="match status" value="1"/>
</dbReference>
<dbReference type="Gene3D" id="3.40.50.150">
    <property type="entry name" value="Vaccinia Virus protein VP39"/>
    <property type="match status" value="1"/>
</dbReference>
<dbReference type="PANTHER" id="PTHR42912">
    <property type="entry name" value="METHYLTRANSFERASE"/>
    <property type="match status" value="1"/>
</dbReference>
<dbReference type="Pfam" id="PF08241">
    <property type="entry name" value="Methyltransf_11"/>
    <property type="match status" value="1"/>
</dbReference>
<proteinExistence type="predicted"/>
<evidence type="ECO:0000256" key="1">
    <source>
        <dbReference type="SAM" id="MobiDB-lite"/>
    </source>
</evidence>
<reference evidence="3" key="1">
    <citation type="submission" date="2017-08" db="EMBL/GenBank/DDBJ databases">
        <authorList>
            <person name="Polle J.E."/>
            <person name="Barry K."/>
            <person name="Cushman J."/>
            <person name="Schmutz J."/>
            <person name="Tran D."/>
            <person name="Hathwaick L.T."/>
            <person name="Yim W.C."/>
            <person name="Jenkins J."/>
            <person name="Mckie-Krisberg Z.M."/>
            <person name="Prochnik S."/>
            <person name="Lindquist E."/>
            <person name="Dockter R.B."/>
            <person name="Adam C."/>
            <person name="Molina H."/>
            <person name="Bunkerborg J."/>
            <person name="Jin E."/>
            <person name="Buchheim M."/>
            <person name="Magnuson J."/>
        </authorList>
    </citation>
    <scope>NUCLEOTIDE SEQUENCE</scope>
    <source>
        <strain evidence="3">CCAP 19/18</strain>
    </source>
</reference>
<dbReference type="InterPro" id="IPR029063">
    <property type="entry name" value="SAM-dependent_MTases_sf"/>
</dbReference>
<dbReference type="CDD" id="cd02440">
    <property type="entry name" value="AdoMet_MTases"/>
    <property type="match status" value="1"/>
</dbReference>
<sequence length="310" mass="33846">MVNGYVFRSARMLTDYALHEGLPSSNTLVQQQHQRSLHNAPALRTPQTRTRRRTTCACQPKPTSPKCSSDGSSTGRRALLLVPSIAWTVNGLSMGSSPALADEDRASAIEAVRREYDRFAPKYDAENAGKFDDLRKQLVGQAYGDVLEIGVGTGLNLPFYDYFDKVRSVTGVDISRGMIIEGSKKKAFDPLLRDARIQLFQEDAAQLPQDDVPSASYDSIVSTFSLGVMPDPPAVLKEMVRAVKPGGKILLLEQTRSDNPLLGAYQSVSSKGRNLDLDIPALLEQAGLQSASVQRYNNGSILMAEVQVSK</sequence>
<protein>
    <submittedName>
        <fullName evidence="3">S-adenosyl-L-methionine-dependent methyltransferase</fullName>
    </submittedName>
</protein>
<dbReference type="GO" id="GO:0008168">
    <property type="term" value="F:methyltransferase activity"/>
    <property type="evidence" value="ECO:0007669"/>
    <property type="project" value="UniProtKB-KW"/>
</dbReference>
<dbReference type="Proteomes" id="UP000815325">
    <property type="component" value="Unassembled WGS sequence"/>
</dbReference>
<gene>
    <name evidence="3" type="ORF">DUNSADRAFT_840</name>
</gene>
<name>A0ABQ7FYA1_DUNSA</name>
<keyword evidence="3" id="KW-0808">Transferase</keyword>
<dbReference type="InterPro" id="IPR050508">
    <property type="entry name" value="Methyltransf_Superfamily"/>
</dbReference>
<keyword evidence="4" id="KW-1185">Reference proteome</keyword>
<keyword evidence="3" id="KW-0489">Methyltransferase</keyword>
<comment type="caution">
    <text evidence="3">The sequence shown here is derived from an EMBL/GenBank/DDBJ whole genome shotgun (WGS) entry which is preliminary data.</text>
</comment>
<accession>A0ABQ7FYA1</accession>
<organism evidence="3 4">
    <name type="scientific">Dunaliella salina</name>
    <name type="common">Green alga</name>
    <name type="synonym">Protococcus salinus</name>
    <dbReference type="NCBI Taxonomy" id="3046"/>
    <lineage>
        <taxon>Eukaryota</taxon>
        <taxon>Viridiplantae</taxon>
        <taxon>Chlorophyta</taxon>
        <taxon>core chlorophytes</taxon>
        <taxon>Chlorophyceae</taxon>
        <taxon>CS clade</taxon>
        <taxon>Chlamydomonadales</taxon>
        <taxon>Dunaliellaceae</taxon>
        <taxon>Dunaliella</taxon>
    </lineage>
</organism>
<feature type="region of interest" description="Disordered" evidence="1">
    <location>
        <begin position="30"/>
        <end position="72"/>
    </location>
</feature>